<evidence type="ECO:0000259" key="16">
    <source>
        <dbReference type="PROSITE" id="PS50172"/>
    </source>
</evidence>
<dbReference type="Pfam" id="PF11799">
    <property type="entry name" value="IMS_C"/>
    <property type="match status" value="1"/>
</dbReference>
<dbReference type="InterPro" id="IPR043128">
    <property type="entry name" value="Rev_trsase/Diguanyl_cyclase"/>
</dbReference>
<feature type="compositionally biased region" description="Polar residues" evidence="15">
    <location>
        <begin position="1049"/>
        <end position="1060"/>
    </location>
</feature>
<feature type="region of interest" description="Disordered" evidence="15">
    <location>
        <begin position="503"/>
        <end position="528"/>
    </location>
</feature>
<dbReference type="InterPro" id="IPR017961">
    <property type="entry name" value="DNA_pol_Y-fam_little_finger"/>
</dbReference>
<evidence type="ECO:0000256" key="12">
    <source>
        <dbReference type="ARBA" id="ARBA00023242"/>
    </source>
</evidence>
<feature type="binding site" evidence="14">
    <location>
        <position position="484"/>
    </location>
    <ligand>
        <name>Mg(2+)</name>
        <dbReference type="ChEBI" id="CHEBI:18420"/>
        <label>1</label>
    </ligand>
</feature>
<reference evidence="19" key="1">
    <citation type="submission" date="2011-02" db="EMBL/GenBank/DDBJ databases">
        <title>The Genome Sequence of Capsaspora owczarzaki ATCC 30864.</title>
        <authorList>
            <person name="Russ C."/>
            <person name="Cuomo C."/>
            <person name="Burger G."/>
            <person name="Gray M.W."/>
            <person name="Holland P.W.H."/>
            <person name="King N."/>
            <person name="Lang F.B.F."/>
            <person name="Roger A.J."/>
            <person name="Ruiz-Trillo I."/>
            <person name="Young S.K."/>
            <person name="Zeng Q."/>
            <person name="Gargeya S."/>
            <person name="Alvarado L."/>
            <person name="Berlin A."/>
            <person name="Chapman S.B."/>
            <person name="Chen Z."/>
            <person name="Freedman E."/>
            <person name="Gellesch M."/>
            <person name="Goldberg J."/>
            <person name="Griggs A."/>
            <person name="Gujja S."/>
            <person name="Heilman E."/>
            <person name="Heiman D."/>
            <person name="Howarth C."/>
            <person name="Mehta T."/>
            <person name="Neiman D."/>
            <person name="Pearson M."/>
            <person name="Roberts A."/>
            <person name="Saif S."/>
            <person name="Shea T."/>
            <person name="Shenoy N."/>
            <person name="Sisk P."/>
            <person name="Stolte C."/>
            <person name="Sykes S."/>
            <person name="White J."/>
            <person name="Yandava C."/>
            <person name="Haas B."/>
            <person name="Nusbaum C."/>
            <person name="Birren B."/>
        </authorList>
    </citation>
    <scope>NUCLEOTIDE SEQUENCE</scope>
    <source>
        <strain evidence="19">ATCC 30864</strain>
    </source>
</reference>
<dbReference type="InterPro" id="IPR036775">
    <property type="entry name" value="DNA_pol_Y-fam_lit_finger_sf"/>
</dbReference>
<dbReference type="GO" id="GO:0070987">
    <property type="term" value="P:error-free translesion synthesis"/>
    <property type="evidence" value="ECO:0007669"/>
    <property type="project" value="TreeGrafter"/>
</dbReference>
<evidence type="ECO:0000256" key="1">
    <source>
        <dbReference type="ARBA" id="ARBA00004123"/>
    </source>
</evidence>
<dbReference type="STRING" id="595528.A0A0D2VYA9"/>
<feature type="region of interest" description="Disordered" evidence="15">
    <location>
        <begin position="933"/>
        <end position="974"/>
    </location>
</feature>
<dbReference type="Gene3D" id="1.20.58.1280">
    <property type="entry name" value="DNA repair protein Rev1, C-terminal domain"/>
    <property type="match status" value="1"/>
</dbReference>
<dbReference type="GO" id="GO:0003684">
    <property type="term" value="F:damaged DNA binding"/>
    <property type="evidence" value="ECO:0007669"/>
    <property type="project" value="UniProtKB-UniRule"/>
</dbReference>
<dbReference type="GO" id="GO:0005634">
    <property type="term" value="C:nucleus"/>
    <property type="evidence" value="ECO:0007669"/>
    <property type="project" value="UniProtKB-SubCell"/>
</dbReference>
<dbReference type="eggNOG" id="KOG2093">
    <property type="taxonomic scope" value="Eukaryota"/>
</dbReference>
<gene>
    <name evidence="18" type="ORF">CAOG_006968</name>
</gene>
<dbReference type="GO" id="GO:0046872">
    <property type="term" value="F:metal ion binding"/>
    <property type="evidence" value="ECO:0007669"/>
    <property type="project" value="UniProtKB-KW"/>
</dbReference>
<dbReference type="Pfam" id="PF00817">
    <property type="entry name" value="IMS"/>
    <property type="match status" value="1"/>
</dbReference>
<sequence length="1225" mass="132265">MDDRSSLEQTAKTVTRAHPEHAAGWSAGGGWGEYMRIKKAKLDQQFEDGDESSSMPRLSSVLAGVRVYVDGYTTPPAAELKHLLWAHGGTYEHYNSKSRVTHIVACNLPDTKLKQLTNEKVMRPEWIVDSIAQGRLLPEDKYRLYSGRVATQPALMQMLPIANKHAPHAARSFATTTTTTTTTALMGRAGQAPSLAADAQEAQSMNVNPLPLDQSATTSPPETVDSDQDSAEEFDNDEFLLMDDAELLRALDQQQEGEGAFAESEHSIAPAPASSSSSSSSKNNASTTTAGAARPLGDRAATMTTLGNPSGFMSRYYQTSRLHFLSTWAAEVKTLVAELLETSAAKDSTGDAPMTVEQLMARSFRDKGAALPPIPGGKVLAHVDMDCFFVSASLLSRPHLVEQPVVVCHSSSTDLASTSEIASCNYPARAKGVRNGMRLGDARQLCDNITCVPYEFEVYRDVMITLYKTLVSYTTIIQAVSCDEAYIDITELVQREIVSSQSELPSGGDAQAAETDHSQPPPVHSASWTPSATQIAASIAAVVSRIRQEIATRTGCPVSAGIAHNMLLARMATKRAKPSGQFYLAPHKGLEFMLTQAVGDLPGVGWSLARRLAQLDIETCSELARISKDKLQAEFGKKIGETLFNFARGVDMRQLKTHQARQSVSVEITWGVRFEEEAQVRVFVTTLSRELERRMAVLNVTGKSLHIHLMVRKPGITKVYKYLGHGVCDSYNRSTLLATPTRSADVIFHETMALLADLKFPPCEYRGLGIQLTKLTGQDPPSVSKPQSGAITRFFSARAPGAAPVESTSPAPVTHHQPAIAPVQHHPATVAPLAQAFAKTRSPRVSAAAPAPCDTVVIGDDDILPPMSQLDPAVLEALPEEVRLGLEADYRRKTGKSEVSLASRPRSVLQQPKSTSKPEQVFAAPVLPAMRSKRRLTTSTVDNRAAAAAAAARASPPPQAAQADHVPSPSQWDPEVIRLLPPEVVKEMYLEYNALVQRKEEASSSRTSSTAVPADASLHSKPAGRASAKSKGKGPAATAATKRSDPPASLTTAISASSPVPNDIDPTVWQALPESIRRELETEMRLKQQARKSAVPSSSSRLGFGLPNQPEALNNLPVSVQPDSVPPFCNNDTVTTVGAALQLWVDSEAVPGMEDVQVVCSYFERLVEQMLLDSLQVLVGYFRQAVTAKRSTDWSGAFNGIVQHLQTAVQARHRARLAGLHLLVV</sequence>
<comment type="similarity">
    <text evidence="2 13">Belongs to the DNA polymerase type-Y family.</text>
</comment>
<evidence type="ECO:0000256" key="2">
    <source>
        <dbReference type="ARBA" id="ARBA00010945"/>
    </source>
</evidence>
<keyword evidence="9 14" id="KW-0460">Magnesium</keyword>
<dbReference type="InParanoid" id="A0A0D2VYA9"/>
<feature type="compositionally biased region" description="Low complexity" evidence="15">
    <location>
        <begin position="944"/>
        <end position="954"/>
    </location>
</feature>
<proteinExistence type="inferred from homology"/>
<dbReference type="CDD" id="cd17719">
    <property type="entry name" value="BRCT_Rev1"/>
    <property type="match status" value="1"/>
</dbReference>
<dbReference type="Gene3D" id="3.30.70.270">
    <property type="match status" value="1"/>
</dbReference>
<dbReference type="Pfam" id="PF16727">
    <property type="entry name" value="REV1_C"/>
    <property type="match status" value="1"/>
</dbReference>
<dbReference type="AlphaFoldDB" id="A0A0D2VYA9"/>
<comment type="function">
    <text evidence="13">Deoxycytidyl transferase involved in DNA repair. Transfers a dCMP residue from dCTP to the 3'-end of a DNA primer in a template-dependent reaction. May assist in the first step in the bypass of abasic lesions by the insertion of a nucleotide opposite the lesion. Required for normal induction of mutations by physical and chemical agents.</text>
</comment>
<dbReference type="Pfam" id="PF21999">
    <property type="entry name" value="IMS_HHH_1"/>
    <property type="match status" value="1"/>
</dbReference>
<dbReference type="GO" id="GO:0017125">
    <property type="term" value="F:deoxycytidyl transferase activity"/>
    <property type="evidence" value="ECO:0007669"/>
    <property type="project" value="TreeGrafter"/>
</dbReference>
<dbReference type="InterPro" id="IPR038401">
    <property type="entry name" value="Rev1_C_sf"/>
</dbReference>
<dbReference type="PROSITE" id="PS50173">
    <property type="entry name" value="UMUC"/>
    <property type="match status" value="1"/>
</dbReference>
<dbReference type="SUPFAM" id="SSF56672">
    <property type="entry name" value="DNA/RNA polymerases"/>
    <property type="match status" value="1"/>
</dbReference>
<evidence type="ECO:0000256" key="11">
    <source>
        <dbReference type="ARBA" id="ARBA00023204"/>
    </source>
</evidence>
<dbReference type="InterPro" id="IPR001126">
    <property type="entry name" value="UmuC"/>
</dbReference>
<feature type="region of interest" description="Disordered" evidence="15">
    <location>
        <begin position="1"/>
        <end position="24"/>
    </location>
</feature>
<dbReference type="SUPFAM" id="SSF100879">
    <property type="entry name" value="Lesion bypass DNA polymerase (Y-family), little finger domain"/>
    <property type="match status" value="1"/>
</dbReference>
<feature type="region of interest" description="Disordered" evidence="15">
    <location>
        <begin position="894"/>
        <end position="920"/>
    </location>
</feature>
<dbReference type="InterPro" id="IPR043502">
    <property type="entry name" value="DNA/RNA_pol_sf"/>
</dbReference>
<comment type="cofactor">
    <cofactor evidence="14">
        <name>Mg(2+)</name>
        <dbReference type="ChEBI" id="CHEBI:18420"/>
    </cofactor>
    <text evidence="14">Binds 2 magnesium ions.</text>
</comment>
<feature type="domain" description="UmuC" evidence="17">
    <location>
        <begin position="380"/>
        <end position="605"/>
    </location>
</feature>
<evidence type="ECO:0000256" key="9">
    <source>
        <dbReference type="ARBA" id="ARBA00022842"/>
    </source>
</evidence>
<dbReference type="FunFam" id="3.30.1490.100:FF:000001">
    <property type="entry name" value="DNA repair protein REV1"/>
    <property type="match status" value="1"/>
</dbReference>
<evidence type="ECO:0000256" key="10">
    <source>
        <dbReference type="ARBA" id="ARBA00023125"/>
    </source>
</evidence>
<keyword evidence="5 13" id="KW-0808">Transferase</keyword>
<dbReference type="Gene3D" id="1.10.150.20">
    <property type="entry name" value="5' to 3' exonuclease, C-terminal subdomain"/>
    <property type="match status" value="1"/>
</dbReference>
<dbReference type="GO" id="GO:0003887">
    <property type="term" value="F:DNA-directed DNA polymerase activity"/>
    <property type="evidence" value="ECO:0007669"/>
    <property type="project" value="InterPro"/>
</dbReference>
<keyword evidence="8 13" id="KW-0227">DNA damage</keyword>
<feature type="compositionally biased region" description="Low complexity" evidence="15">
    <location>
        <begin position="1020"/>
        <end position="1041"/>
    </location>
</feature>
<evidence type="ECO:0000256" key="5">
    <source>
        <dbReference type="ARBA" id="ARBA00022679"/>
    </source>
</evidence>
<protein>
    <recommendedName>
        <fullName evidence="3 13">DNA repair protein REV1</fullName>
        <ecNumber evidence="13">2.7.7.-</ecNumber>
    </recommendedName>
</protein>
<evidence type="ECO:0000256" key="15">
    <source>
        <dbReference type="SAM" id="MobiDB-lite"/>
    </source>
</evidence>
<dbReference type="InterPro" id="IPR012112">
    <property type="entry name" value="REV1"/>
</dbReference>
<dbReference type="Pfam" id="PF16589">
    <property type="entry name" value="BRCT_2"/>
    <property type="match status" value="1"/>
</dbReference>
<feature type="binding site" evidence="14">
    <location>
        <position position="384"/>
    </location>
    <ligand>
        <name>Mg(2+)</name>
        <dbReference type="ChEBI" id="CHEBI:18420"/>
        <label>1</label>
    </ligand>
</feature>
<feature type="binding site" evidence="14">
    <location>
        <position position="483"/>
    </location>
    <ligand>
        <name>Mg(2+)</name>
        <dbReference type="ChEBI" id="CHEBI:18420"/>
        <label>1</label>
    </ligand>
</feature>
<feature type="domain" description="BRCT" evidence="16">
    <location>
        <begin position="57"/>
        <end position="144"/>
    </location>
</feature>
<evidence type="ECO:0000256" key="3">
    <source>
        <dbReference type="ARBA" id="ARBA00020399"/>
    </source>
</evidence>
<dbReference type="InterPro" id="IPR031991">
    <property type="entry name" value="Rev1_C"/>
</dbReference>
<name>A0A0D2VYA9_CAPO3</name>
<dbReference type="Gene3D" id="3.40.1170.60">
    <property type="match status" value="1"/>
</dbReference>
<comment type="subcellular location">
    <subcellularLocation>
        <location evidence="1 13">Nucleus</location>
    </subcellularLocation>
</comment>
<feature type="compositionally biased region" description="Polar residues" evidence="15">
    <location>
        <begin position="908"/>
        <end position="918"/>
    </location>
</feature>
<dbReference type="OrthoDB" id="427711at2759"/>
<keyword evidence="11 13" id="KW-0234">DNA repair</keyword>
<feature type="region of interest" description="Disordered" evidence="15">
    <location>
        <begin position="998"/>
        <end position="1066"/>
    </location>
</feature>
<organism evidence="18 19">
    <name type="scientific">Capsaspora owczarzaki (strain ATCC 30864)</name>
    <dbReference type="NCBI Taxonomy" id="595528"/>
    <lineage>
        <taxon>Eukaryota</taxon>
        <taxon>Filasterea</taxon>
        <taxon>Capsaspora</taxon>
    </lineage>
</organism>
<dbReference type="PANTHER" id="PTHR45990:SF1">
    <property type="entry name" value="DNA REPAIR PROTEIN REV1"/>
    <property type="match status" value="1"/>
</dbReference>
<feature type="region of interest" description="Disordered" evidence="15">
    <location>
        <begin position="209"/>
        <end position="231"/>
    </location>
</feature>
<dbReference type="Gene3D" id="3.30.1490.100">
    <property type="entry name" value="DNA polymerase, Y-family, little finger domain"/>
    <property type="match status" value="1"/>
</dbReference>
<keyword evidence="19" id="KW-1185">Reference proteome</keyword>
<dbReference type="Gene3D" id="6.10.250.1490">
    <property type="match status" value="1"/>
</dbReference>
<accession>A0A0D2VYA9</accession>
<dbReference type="GO" id="GO:0006281">
    <property type="term" value="P:DNA repair"/>
    <property type="evidence" value="ECO:0007669"/>
    <property type="project" value="UniProtKB-KW"/>
</dbReference>
<dbReference type="SMART" id="SM00292">
    <property type="entry name" value="BRCT"/>
    <property type="match status" value="1"/>
</dbReference>
<dbReference type="PROSITE" id="PS50172">
    <property type="entry name" value="BRCT"/>
    <property type="match status" value="1"/>
</dbReference>
<dbReference type="Proteomes" id="UP000008743">
    <property type="component" value="Unassembled WGS sequence"/>
</dbReference>
<dbReference type="SUPFAM" id="SSF52113">
    <property type="entry name" value="BRCT domain"/>
    <property type="match status" value="1"/>
</dbReference>
<feature type="compositionally biased region" description="Low complexity" evidence="15">
    <location>
        <begin position="267"/>
        <end position="293"/>
    </location>
</feature>
<evidence type="ECO:0000259" key="17">
    <source>
        <dbReference type="PROSITE" id="PS50173"/>
    </source>
</evidence>
<evidence type="ECO:0000313" key="18">
    <source>
        <dbReference type="EMBL" id="KJE96687.1"/>
    </source>
</evidence>
<dbReference type="GO" id="GO:0042276">
    <property type="term" value="P:error-prone translesion synthesis"/>
    <property type="evidence" value="ECO:0007669"/>
    <property type="project" value="InterPro"/>
</dbReference>
<keyword evidence="4 13" id="KW-0237">DNA synthesis</keyword>
<feature type="region of interest" description="Disordered" evidence="15">
    <location>
        <begin position="254"/>
        <end position="303"/>
    </location>
</feature>
<evidence type="ECO:0000256" key="4">
    <source>
        <dbReference type="ARBA" id="ARBA00022634"/>
    </source>
</evidence>
<dbReference type="EMBL" id="KE346372">
    <property type="protein sequence ID" value="KJE96687.1"/>
    <property type="molecule type" value="Genomic_DNA"/>
</dbReference>
<evidence type="ECO:0000256" key="13">
    <source>
        <dbReference type="PIRNR" id="PIRNR036573"/>
    </source>
</evidence>
<evidence type="ECO:0000256" key="6">
    <source>
        <dbReference type="ARBA" id="ARBA00022695"/>
    </source>
</evidence>
<keyword evidence="10 13" id="KW-0238">DNA-binding</keyword>
<dbReference type="InterPro" id="IPR001357">
    <property type="entry name" value="BRCT_dom"/>
</dbReference>
<keyword evidence="12 13" id="KW-0539">Nucleus</keyword>
<keyword evidence="6 13" id="KW-0548">Nucleotidyltransferase</keyword>
<keyword evidence="7 14" id="KW-0479">Metal-binding</keyword>
<dbReference type="FunCoup" id="A0A0D2VYA9">
    <property type="interactions" value="320"/>
</dbReference>
<dbReference type="InterPro" id="IPR053848">
    <property type="entry name" value="IMS_HHH_1"/>
</dbReference>
<evidence type="ECO:0000256" key="7">
    <source>
        <dbReference type="ARBA" id="ARBA00022723"/>
    </source>
</evidence>
<dbReference type="PIRSF" id="PIRSF036573">
    <property type="entry name" value="REV1"/>
    <property type="match status" value="1"/>
</dbReference>
<dbReference type="Gene3D" id="6.10.250.1630">
    <property type="match status" value="2"/>
</dbReference>
<evidence type="ECO:0000313" key="19">
    <source>
        <dbReference type="Proteomes" id="UP000008743"/>
    </source>
</evidence>
<dbReference type="EC" id="2.7.7.-" evidence="13"/>
<dbReference type="PANTHER" id="PTHR45990">
    <property type="entry name" value="DNA REPAIR PROTEIN REV1"/>
    <property type="match status" value="1"/>
</dbReference>
<dbReference type="Gene3D" id="3.40.50.10190">
    <property type="entry name" value="BRCT domain"/>
    <property type="match status" value="1"/>
</dbReference>
<evidence type="ECO:0000256" key="8">
    <source>
        <dbReference type="ARBA" id="ARBA00022763"/>
    </source>
</evidence>
<evidence type="ECO:0000256" key="14">
    <source>
        <dbReference type="PIRSR" id="PIRSR036573-2"/>
    </source>
</evidence>
<dbReference type="InterPro" id="IPR036420">
    <property type="entry name" value="BRCT_dom_sf"/>
</dbReference>
<dbReference type="FunFam" id="3.40.50.10190:FF:000011">
    <property type="entry name" value="DNA repair protein REV1"/>
    <property type="match status" value="1"/>
</dbReference>
<dbReference type="PhylomeDB" id="A0A0D2VYA9"/>